<protein>
    <submittedName>
        <fullName evidence="1">Mitochondrial ribosomal small subunit component</fullName>
    </submittedName>
</protein>
<reference evidence="1" key="1">
    <citation type="submission" date="2023-07" db="EMBL/GenBank/DDBJ databases">
        <title>Black Yeasts Isolated from many extreme environments.</title>
        <authorList>
            <person name="Coleine C."/>
            <person name="Stajich J.E."/>
            <person name="Selbmann L."/>
        </authorList>
    </citation>
    <scope>NUCLEOTIDE SEQUENCE</scope>
    <source>
        <strain evidence="1">CCFEE 5714</strain>
    </source>
</reference>
<comment type="caution">
    <text evidence="1">The sequence shown here is derived from an EMBL/GenBank/DDBJ whole genome shotgun (WGS) entry which is preliminary data.</text>
</comment>
<sequence>MGRLSHAAQRVHTHATRLLQNTTHTYPPPWLPTIQTTPPAQKLVRPALRRVQKPGKKTSRIFQPVNLGYEEDKLRWEYFNDHPWELARPRVVLEGDGRDVERWDWGVELDVSLNRPRGGGGRDEFGRTVEEWEEVMRRQAARPLNGEAVIQRQKYLLHNTPLTPAAAYDKSRKELYRLRHFREISVRVAREEAESTGAFFGMGPLEVGMQLEDRAYENWRLWAEKEVAALKQLQGSAYTGTGAEDEGDTVPEVEGGREEVQEVSQAIPATRRGQEAKGGAGVRV</sequence>
<gene>
    <name evidence="1" type="primary">RSM25</name>
    <name evidence="1" type="ORF">LTR37_008022</name>
</gene>
<evidence type="ECO:0000313" key="1">
    <source>
        <dbReference type="EMBL" id="KAK3714220.1"/>
    </source>
</evidence>
<dbReference type="Proteomes" id="UP001281147">
    <property type="component" value="Unassembled WGS sequence"/>
</dbReference>
<keyword evidence="2" id="KW-1185">Reference proteome</keyword>
<dbReference type="EMBL" id="JAUTXU010000057">
    <property type="protein sequence ID" value="KAK3714220.1"/>
    <property type="molecule type" value="Genomic_DNA"/>
</dbReference>
<evidence type="ECO:0000313" key="2">
    <source>
        <dbReference type="Proteomes" id="UP001281147"/>
    </source>
</evidence>
<accession>A0ACC3NCC6</accession>
<name>A0ACC3NCC6_9PEZI</name>
<organism evidence="1 2">
    <name type="scientific">Vermiconidia calcicola</name>
    <dbReference type="NCBI Taxonomy" id="1690605"/>
    <lineage>
        <taxon>Eukaryota</taxon>
        <taxon>Fungi</taxon>
        <taxon>Dikarya</taxon>
        <taxon>Ascomycota</taxon>
        <taxon>Pezizomycotina</taxon>
        <taxon>Dothideomycetes</taxon>
        <taxon>Dothideomycetidae</taxon>
        <taxon>Mycosphaerellales</taxon>
        <taxon>Extremaceae</taxon>
        <taxon>Vermiconidia</taxon>
    </lineage>
</organism>
<proteinExistence type="predicted"/>